<dbReference type="NCBIfam" id="TIGR00693">
    <property type="entry name" value="thiE"/>
    <property type="match status" value="1"/>
</dbReference>
<dbReference type="CDD" id="cd00564">
    <property type="entry name" value="TMP_TenI"/>
    <property type="match status" value="1"/>
</dbReference>
<feature type="binding site" evidence="9">
    <location>
        <position position="168"/>
    </location>
    <ligand>
        <name>2-[(2R,5Z)-2-carboxy-4-methylthiazol-5(2H)-ylidene]ethyl phosphate</name>
        <dbReference type="ChEBI" id="CHEBI:62899"/>
    </ligand>
</feature>
<comment type="function">
    <text evidence="9">Condenses 4-methyl-5-(beta-hydroxyethyl)thiazole monophosphate (THZ-P) and 2-methyl-4-amino-5-hydroxymethyl pyrimidine pyrophosphate (HMP-PP) to form thiamine monophosphate (TMP).</text>
</comment>
<dbReference type="GO" id="GO:0000287">
    <property type="term" value="F:magnesium ion binding"/>
    <property type="evidence" value="ECO:0007669"/>
    <property type="project" value="UniProtKB-UniRule"/>
</dbReference>
<dbReference type="InterPro" id="IPR013785">
    <property type="entry name" value="Aldolase_TIM"/>
</dbReference>
<comment type="catalytic activity">
    <reaction evidence="8 9 10">
        <text>2-[(2R,5Z)-2-carboxy-4-methylthiazol-5(2H)-ylidene]ethyl phosphate + 4-amino-2-methyl-5-(diphosphooxymethyl)pyrimidine + 2 H(+) = thiamine phosphate + CO2 + diphosphate</text>
        <dbReference type="Rhea" id="RHEA:47844"/>
        <dbReference type="ChEBI" id="CHEBI:15378"/>
        <dbReference type="ChEBI" id="CHEBI:16526"/>
        <dbReference type="ChEBI" id="CHEBI:33019"/>
        <dbReference type="ChEBI" id="CHEBI:37575"/>
        <dbReference type="ChEBI" id="CHEBI:57841"/>
        <dbReference type="ChEBI" id="CHEBI:62899"/>
        <dbReference type="EC" id="2.5.1.3"/>
    </reaction>
</comment>
<dbReference type="RefSeq" id="WP_162368649.1">
    <property type="nucleotide sequence ID" value="NZ_WUBS01000026.1"/>
</dbReference>
<evidence type="ECO:0000256" key="5">
    <source>
        <dbReference type="ARBA" id="ARBA00022977"/>
    </source>
</evidence>
<accession>A0A845SSW4</accession>
<keyword evidence="3 9" id="KW-0479">Metal-binding</keyword>
<comment type="cofactor">
    <cofactor evidence="9">
        <name>Mg(2+)</name>
        <dbReference type="ChEBI" id="CHEBI:18420"/>
    </cofactor>
    <text evidence="9">Binds 1 Mg(2+) ion per subunit.</text>
</comment>
<feature type="binding site" evidence="9">
    <location>
        <position position="139"/>
    </location>
    <ligand>
        <name>4-amino-2-methyl-5-(diphosphooxymethyl)pyrimidine</name>
        <dbReference type="ChEBI" id="CHEBI:57841"/>
    </ligand>
</feature>
<evidence type="ECO:0000256" key="6">
    <source>
        <dbReference type="ARBA" id="ARBA00047334"/>
    </source>
</evidence>
<dbReference type="AlphaFoldDB" id="A0A845SSW4"/>
<sequence>MIAPDAPFAATEPRLGLYPVVDSLVWIVRLLDSGVTTLQLRIKDQPDVTVEPDIEAAILLGRKYRARVFINDYWSLAIKHGAYGVHLGQEDLDTADLAAIQRAGLRLGLSTHDDHELARAQALHPSYIALGHIFPTQTKIMPSQPQGLADLKRLAAGLPGVSTVAIGGISIDRVDDVLRCGVGGIAVVSAITKAADWRLATATLLQKIEGRGAPDA</sequence>
<dbReference type="HAMAP" id="MF_00097">
    <property type="entry name" value="TMP_synthase"/>
    <property type="match status" value="1"/>
</dbReference>
<evidence type="ECO:0000256" key="3">
    <source>
        <dbReference type="ARBA" id="ARBA00022723"/>
    </source>
</evidence>
<dbReference type="PANTHER" id="PTHR20857">
    <property type="entry name" value="THIAMINE-PHOSPHATE PYROPHOSPHORYLASE"/>
    <property type="match status" value="1"/>
</dbReference>
<dbReference type="GO" id="GO:0009228">
    <property type="term" value="P:thiamine biosynthetic process"/>
    <property type="evidence" value="ECO:0007669"/>
    <property type="project" value="UniProtKB-KW"/>
</dbReference>
<feature type="binding site" evidence="9">
    <location>
        <position position="110"/>
    </location>
    <ligand>
        <name>4-amino-2-methyl-5-(diphosphooxymethyl)pyrimidine</name>
        <dbReference type="ChEBI" id="CHEBI:57841"/>
    </ligand>
</feature>
<keyword evidence="14" id="KW-1185">Reference proteome</keyword>
<keyword evidence="2 9" id="KW-0808">Transferase</keyword>
<comment type="catalytic activity">
    <reaction evidence="6 9 10">
        <text>4-methyl-5-(2-phosphooxyethyl)-thiazole + 4-amino-2-methyl-5-(diphosphooxymethyl)pyrimidine + H(+) = thiamine phosphate + diphosphate</text>
        <dbReference type="Rhea" id="RHEA:22328"/>
        <dbReference type="ChEBI" id="CHEBI:15378"/>
        <dbReference type="ChEBI" id="CHEBI:33019"/>
        <dbReference type="ChEBI" id="CHEBI:37575"/>
        <dbReference type="ChEBI" id="CHEBI:57841"/>
        <dbReference type="ChEBI" id="CHEBI:58296"/>
        <dbReference type="EC" id="2.5.1.3"/>
    </reaction>
</comment>
<evidence type="ECO:0000259" key="12">
    <source>
        <dbReference type="Pfam" id="PF02581"/>
    </source>
</evidence>
<dbReference type="EMBL" id="WUBS01000026">
    <property type="protein sequence ID" value="NDL65936.1"/>
    <property type="molecule type" value="Genomic_DNA"/>
</dbReference>
<dbReference type="SUPFAM" id="SSF51391">
    <property type="entry name" value="Thiamin phosphate synthase"/>
    <property type="match status" value="1"/>
</dbReference>
<dbReference type="GO" id="GO:0004789">
    <property type="term" value="F:thiamine-phosphate diphosphorylase activity"/>
    <property type="evidence" value="ECO:0007669"/>
    <property type="project" value="UniProtKB-UniRule"/>
</dbReference>
<feature type="domain" description="Thiamine phosphate synthase/TenI" evidence="12">
    <location>
        <begin position="23"/>
        <end position="191"/>
    </location>
</feature>
<comment type="similarity">
    <text evidence="9 10">Belongs to the thiamine-phosphate synthase family.</text>
</comment>
<dbReference type="UniPathway" id="UPA00060">
    <property type="reaction ID" value="UER00141"/>
</dbReference>
<evidence type="ECO:0000256" key="10">
    <source>
        <dbReference type="RuleBase" id="RU003826"/>
    </source>
</evidence>
<feature type="binding site" evidence="9">
    <location>
        <begin position="136"/>
        <end position="138"/>
    </location>
    <ligand>
        <name>2-[(2R,5Z)-2-carboxy-4-methylthiazol-5(2H)-ylidene]ethyl phosphate</name>
        <dbReference type="ChEBI" id="CHEBI:62899"/>
    </ligand>
</feature>
<dbReference type="PANTHER" id="PTHR20857:SF15">
    <property type="entry name" value="THIAMINE-PHOSPHATE SYNTHASE"/>
    <property type="match status" value="1"/>
</dbReference>
<gene>
    <name evidence="9 13" type="primary">thiE</name>
    <name evidence="13" type="ORF">GRH90_24740</name>
</gene>
<feature type="binding site" evidence="9">
    <location>
        <begin position="188"/>
        <end position="189"/>
    </location>
    <ligand>
        <name>2-[(2R,5Z)-2-carboxy-4-methylthiazol-5(2H)-ylidene]ethyl phosphate</name>
        <dbReference type="ChEBI" id="CHEBI:62899"/>
    </ligand>
</feature>
<evidence type="ECO:0000256" key="9">
    <source>
        <dbReference type="HAMAP-Rule" id="MF_00097"/>
    </source>
</evidence>
<evidence type="ECO:0000256" key="7">
    <source>
        <dbReference type="ARBA" id="ARBA00047851"/>
    </source>
</evidence>
<reference evidence="13 14" key="1">
    <citation type="submission" date="2019-12" db="EMBL/GenBank/DDBJ databases">
        <authorList>
            <person name="Lee S.D."/>
        </authorList>
    </citation>
    <scope>NUCLEOTIDE SEQUENCE [LARGE SCALE GENOMIC DNA]</scope>
    <source>
        <strain evidence="13 14">SAP-6</strain>
    </source>
</reference>
<feature type="binding site" evidence="9">
    <location>
        <position position="72"/>
    </location>
    <ligand>
        <name>Mg(2+)</name>
        <dbReference type="ChEBI" id="CHEBI:18420"/>
    </ligand>
</feature>
<dbReference type="Gene3D" id="3.20.20.70">
    <property type="entry name" value="Aldolase class I"/>
    <property type="match status" value="1"/>
</dbReference>
<keyword evidence="5 9" id="KW-0784">Thiamine biosynthesis</keyword>
<dbReference type="GO" id="GO:0009229">
    <property type="term" value="P:thiamine diphosphate biosynthetic process"/>
    <property type="evidence" value="ECO:0007669"/>
    <property type="project" value="UniProtKB-UniRule"/>
</dbReference>
<name>A0A845SSW4_9GAMM</name>
<keyword evidence="4 9" id="KW-0460">Magnesium</keyword>
<feature type="binding site" evidence="9">
    <location>
        <position position="91"/>
    </location>
    <ligand>
        <name>Mg(2+)</name>
        <dbReference type="ChEBI" id="CHEBI:18420"/>
    </ligand>
</feature>
<protein>
    <recommendedName>
        <fullName evidence="9">Thiamine-phosphate synthase</fullName>
        <shortName evidence="9">TP synthase</shortName>
        <shortName evidence="9">TPS</shortName>
        <ecNumber evidence="9">2.5.1.3</ecNumber>
    </recommendedName>
    <alternativeName>
        <fullName evidence="9">Thiamine-phosphate pyrophosphorylase</fullName>
        <shortName evidence="9">TMP pyrophosphorylase</shortName>
        <shortName evidence="9">TMP-PPase</shortName>
    </alternativeName>
</protein>
<evidence type="ECO:0000256" key="4">
    <source>
        <dbReference type="ARBA" id="ARBA00022842"/>
    </source>
</evidence>
<dbReference type="GO" id="GO:0005737">
    <property type="term" value="C:cytoplasm"/>
    <property type="evidence" value="ECO:0007669"/>
    <property type="project" value="TreeGrafter"/>
</dbReference>
<dbReference type="FunFam" id="3.20.20.70:FF:000064">
    <property type="entry name" value="Thiamine-phosphate synthase"/>
    <property type="match status" value="1"/>
</dbReference>
<dbReference type="InterPro" id="IPR036206">
    <property type="entry name" value="ThiamineP_synth_sf"/>
</dbReference>
<dbReference type="Pfam" id="PF02581">
    <property type="entry name" value="TMP-TENI"/>
    <property type="match status" value="1"/>
</dbReference>
<dbReference type="NCBIfam" id="NF002904">
    <property type="entry name" value="PRK03512.1"/>
    <property type="match status" value="1"/>
</dbReference>
<evidence type="ECO:0000256" key="1">
    <source>
        <dbReference type="ARBA" id="ARBA00005165"/>
    </source>
</evidence>
<dbReference type="EC" id="2.5.1.3" evidence="9"/>
<evidence type="ECO:0000256" key="11">
    <source>
        <dbReference type="RuleBase" id="RU004253"/>
    </source>
</evidence>
<evidence type="ECO:0000313" key="14">
    <source>
        <dbReference type="Proteomes" id="UP000461443"/>
    </source>
</evidence>
<reference evidence="13 14" key="2">
    <citation type="submission" date="2020-02" db="EMBL/GenBank/DDBJ databases">
        <title>The new genus of Enterobacteriales.</title>
        <authorList>
            <person name="Kim I.S."/>
        </authorList>
    </citation>
    <scope>NUCLEOTIDE SEQUENCE [LARGE SCALE GENOMIC DNA]</scope>
    <source>
        <strain evidence="13 14">SAP-6</strain>
    </source>
</reference>
<proteinExistence type="inferred from homology"/>
<evidence type="ECO:0000256" key="8">
    <source>
        <dbReference type="ARBA" id="ARBA00047883"/>
    </source>
</evidence>
<dbReference type="InterPro" id="IPR034291">
    <property type="entry name" value="TMP_synthase"/>
</dbReference>
<evidence type="ECO:0000313" key="13">
    <source>
        <dbReference type="EMBL" id="NDL65936.1"/>
    </source>
</evidence>
<comment type="catalytic activity">
    <reaction evidence="7 9 10">
        <text>2-(2-carboxy-4-methylthiazol-5-yl)ethyl phosphate + 4-amino-2-methyl-5-(diphosphooxymethyl)pyrimidine + 2 H(+) = thiamine phosphate + CO2 + diphosphate</text>
        <dbReference type="Rhea" id="RHEA:47848"/>
        <dbReference type="ChEBI" id="CHEBI:15378"/>
        <dbReference type="ChEBI" id="CHEBI:16526"/>
        <dbReference type="ChEBI" id="CHEBI:33019"/>
        <dbReference type="ChEBI" id="CHEBI:37575"/>
        <dbReference type="ChEBI" id="CHEBI:57841"/>
        <dbReference type="ChEBI" id="CHEBI:62890"/>
        <dbReference type="EC" id="2.5.1.3"/>
    </reaction>
</comment>
<organism evidence="13 14">
    <name type="scientific">Acerihabitans arboris</name>
    <dbReference type="NCBI Taxonomy" id="2691583"/>
    <lineage>
        <taxon>Bacteria</taxon>
        <taxon>Pseudomonadati</taxon>
        <taxon>Pseudomonadota</taxon>
        <taxon>Gammaproteobacteria</taxon>
        <taxon>Enterobacterales</taxon>
        <taxon>Pectobacteriaceae</taxon>
        <taxon>Acerihabitans</taxon>
    </lineage>
</organism>
<feature type="binding site" evidence="9">
    <location>
        <begin position="39"/>
        <end position="43"/>
    </location>
    <ligand>
        <name>4-amino-2-methyl-5-(diphosphooxymethyl)pyrimidine</name>
        <dbReference type="ChEBI" id="CHEBI:57841"/>
    </ligand>
</feature>
<dbReference type="Proteomes" id="UP000461443">
    <property type="component" value="Unassembled WGS sequence"/>
</dbReference>
<comment type="pathway">
    <text evidence="1 9 11">Cofactor biosynthesis; thiamine diphosphate biosynthesis; thiamine phosphate from 4-amino-2-methyl-5-diphosphomethylpyrimidine and 4-methyl-5-(2-phosphoethyl)-thiazole: step 1/1.</text>
</comment>
<feature type="binding site" evidence="9">
    <location>
        <position position="71"/>
    </location>
    <ligand>
        <name>4-amino-2-methyl-5-(diphosphooxymethyl)pyrimidine</name>
        <dbReference type="ChEBI" id="CHEBI:57841"/>
    </ligand>
</feature>
<evidence type="ECO:0000256" key="2">
    <source>
        <dbReference type="ARBA" id="ARBA00022679"/>
    </source>
</evidence>
<dbReference type="InterPro" id="IPR022998">
    <property type="entry name" value="ThiamineP_synth_TenI"/>
</dbReference>
<comment type="caution">
    <text evidence="13">The sequence shown here is derived from an EMBL/GenBank/DDBJ whole genome shotgun (WGS) entry which is preliminary data.</text>
</comment>